<accession>A0A2K1XQQ0</accession>
<proteinExistence type="predicted"/>
<dbReference type="AlphaFoldDB" id="A0A2K1XQQ0"/>
<dbReference type="Proteomes" id="UP000006729">
    <property type="component" value="Chromosome 14"/>
</dbReference>
<keyword evidence="2" id="KW-1185">Reference proteome</keyword>
<dbReference type="EMBL" id="CM009303">
    <property type="protein sequence ID" value="PNT03104.1"/>
    <property type="molecule type" value="Genomic_DNA"/>
</dbReference>
<organism evidence="1 2">
    <name type="scientific">Populus trichocarpa</name>
    <name type="common">Western balsam poplar</name>
    <name type="synonym">Populus balsamifera subsp. trichocarpa</name>
    <dbReference type="NCBI Taxonomy" id="3694"/>
    <lineage>
        <taxon>Eukaryota</taxon>
        <taxon>Viridiplantae</taxon>
        <taxon>Streptophyta</taxon>
        <taxon>Embryophyta</taxon>
        <taxon>Tracheophyta</taxon>
        <taxon>Spermatophyta</taxon>
        <taxon>Magnoliopsida</taxon>
        <taxon>eudicotyledons</taxon>
        <taxon>Gunneridae</taxon>
        <taxon>Pentapetalae</taxon>
        <taxon>rosids</taxon>
        <taxon>fabids</taxon>
        <taxon>Malpighiales</taxon>
        <taxon>Salicaceae</taxon>
        <taxon>Saliceae</taxon>
        <taxon>Populus</taxon>
    </lineage>
</organism>
<sequence>MPYYMTRSWSKDWIRCFKYPIQCNITWKNARKSEGVCPVVNHAFFQFFFQSTPHILHEYFTCHAFIYGETPLGVLN</sequence>
<protein>
    <submittedName>
        <fullName evidence="1">Uncharacterized protein</fullName>
    </submittedName>
</protein>
<name>A0A2K1XQQ0_POPTR</name>
<reference evidence="1 2" key="1">
    <citation type="journal article" date="2006" name="Science">
        <title>The genome of black cottonwood, Populus trichocarpa (Torr. &amp; Gray).</title>
        <authorList>
            <person name="Tuskan G.A."/>
            <person name="Difazio S."/>
            <person name="Jansson S."/>
            <person name="Bohlmann J."/>
            <person name="Grigoriev I."/>
            <person name="Hellsten U."/>
            <person name="Putnam N."/>
            <person name="Ralph S."/>
            <person name="Rombauts S."/>
            <person name="Salamov A."/>
            <person name="Schein J."/>
            <person name="Sterck L."/>
            <person name="Aerts A."/>
            <person name="Bhalerao R.R."/>
            <person name="Bhalerao R.P."/>
            <person name="Blaudez D."/>
            <person name="Boerjan W."/>
            <person name="Brun A."/>
            <person name="Brunner A."/>
            <person name="Busov V."/>
            <person name="Campbell M."/>
            <person name="Carlson J."/>
            <person name="Chalot M."/>
            <person name="Chapman J."/>
            <person name="Chen G.L."/>
            <person name="Cooper D."/>
            <person name="Coutinho P.M."/>
            <person name="Couturier J."/>
            <person name="Covert S."/>
            <person name="Cronk Q."/>
            <person name="Cunningham R."/>
            <person name="Davis J."/>
            <person name="Degroeve S."/>
            <person name="Dejardin A."/>
            <person name="Depamphilis C."/>
            <person name="Detter J."/>
            <person name="Dirks B."/>
            <person name="Dubchak I."/>
            <person name="Duplessis S."/>
            <person name="Ehlting J."/>
            <person name="Ellis B."/>
            <person name="Gendler K."/>
            <person name="Goodstein D."/>
            <person name="Gribskov M."/>
            <person name="Grimwood J."/>
            <person name="Groover A."/>
            <person name="Gunter L."/>
            <person name="Hamberger B."/>
            <person name="Heinze B."/>
            <person name="Helariutta Y."/>
            <person name="Henrissat B."/>
            <person name="Holligan D."/>
            <person name="Holt R."/>
            <person name="Huang W."/>
            <person name="Islam-Faridi N."/>
            <person name="Jones S."/>
            <person name="Jones-Rhoades M."/>
            <person name="Jorgensen R."/>
            <person name="Joshi C."/>
            <person name="Kangasjarvi J."/>
            <person name="Karlsson J."/>
            <person name="Kelleher C."/>
            <person name="Kirkpatrick R."/>
            <person name="Kirst M."/>
            <person name="Kohler A."/>
            <person name="Kalluri U."/>
            <person name="Larimer F."/>
            <person name="Leebens-Mack J."/>
            <person name="Leple J.C."/>
            <person name="Locascio P."/>
            <person name="Lou Y."/>
            <person name="Lucas S."/>
            <person name="Martin F."/>
            <person name="Montanini B."/>
            <person name="Napoli C."/>
            <person name="Nelson D.R."/>
            <person name="Nelson C."/>
            <person name="Nieminen K."/>
            <person name="Nilsson O."/>
            <person name="Pereda V."/>
            <person name="Peter G."/>
            <person name="Philippe R."/>
            <person name="Pilate G."/>
            <person name="Poliakov A."/>
            <person name="Razumovskaya J."/>
            <person name="Richardson P."/>
            <person name="Rinaldi C."/>
            <person name="Ritland K."/>
            <person name="Rouze P."/>
            <person name="Ryaboy D."/>
            <person name="Schmutz J."/>
            <person name="Schrader J."/>
            <person name="Segerman B."/>
            <person name="Shin H."/>
            <person name="Siddiqui A."/>
            <person name="Sterky F."/>
            <person name="Terry A."/>
            <person name="Tsai C.J."/>
            <person name="Uberbacher E."/>
            <person name="Unneberg P."/>
            <person name="Vahala J."/>
            <person name="Wall K."/>
            <person name="Wessler S."/>
            <person name="Yang G."/>
            <person name="Yin T."/>
            <person name="Douglas C."/>
            <person name="Marra M."/>
            <person name="Sandberg G."/>
            <person name="Van de Peer Y."/>
            <person name="Rokhsar D."/>
        </authorList>
    </citation>
    <scope>NUCLEOTIDE SEQUENCE [LARGE SCALE GENOMIC DNA]</scope>
    <source>
        <strain evidence="2">cv. Nisqually</strain>
    </source>
</reference>
<gene>
    <name evidence="1" type="ORF">POPTR_014G050100</name>
</gene>
<evidence type="ECO:0000313" key="2">
    <source>
        <dbReference type="Proteomes" id="UP000006729"/>
    </source>
</evidence>
<dbReference type="InParanoid" id="A0A2K1XQQ0"/>
<evidence type="ECO:0000313" key="1">
    <source>
        <dbReference type="EMBL" id="PNT03104.1"/>
    </source>
</evidence>